<evidence type="ECO:0000313" key="9">
    <source>
        <dbReference type="Proteomes" id="UP001311799"/>
    </source>
</evidence>
<dbReference type="Pfam" id="PF18004">
    <property type="entry name" value="RPN2_C"/>
    <property type="match status" value="1"/>
</dbReference>
<feature type="region of interest" description="Disordered" evidence="5">
    <location>
        <begin position="903"/>
        <end position="945"/>
    </location>
</feature>
<evidence type="ECO:0000259" key="6">
    <source>
        <dbReference type="Pfam" id="PF18004"/>
    </source>
</evidence>
<dbReference type="Gene3D" id="1.25.10.10">
    <property type="entry name" value="Leucine-rich Repeat Variant"/>
    <property type="match status" value="1"/>
</dbReference>
<dbReference type="InterPro" id="IPR040623">
    <property type="entry name" value="RPN2_C"/>
</dbReference>
<dbReference type="EMBL" id="JAWDEY010000009">
    <property type="protein sequence ID" value="KAK6590099.1"/>
    <property type="molecule type" value="Genomic_DNA"/>
</dbReference>
<evidence type="ECO:0000259" key="7">
    <source>
        <dbReference type="Pfam" id="PF21505"/>
    </source>
</evidence>
<feature type="domain" description="26S proteasome regulatory subunit RPN2 C-terminal" evidence="6">
    <location>
        <begin position="832"/>
        <end position="1003"/>
    </location>
</feature>
<feature type="region of interest" description="Disordered" evidence="5">
    <location>
        <begin position="1006"/>
        <end position="1062"/>
    </location>
</feature>
<dbReference type="InterPro" id="IPR011989">
    <property type="entry name" value="ARM-like"/>
</dbReference>
<evidence type="ECO:0000256" key="4">
    <source>
        <dbReference type="PIRNR" id="PIRNR015947"/>
    </source>
</evidence>
<dbReference type="Proteomes" id="UP001311799">
    <property type="component" value="Unassembled WGS sequence"/>
</dbReference>
<evidence type="ECO:0000313" key="8">
    <source>
        <dbReference type="EMBL" id="KAK6590099.1"/>
    </source>
</evidence>
<dbReference type="InterPro" id="IPR002015">
    <property type="entry name" value="Proteasome/cyclosome_rpt"/>
</dbReference>
<comment type="similarity">
    <text evidence="1 4">Belongs to the proteasome subunit S1 family.</text>
</comment>
<proteinExistence type="inferred from homology"/>
<keyword evidence="3 4" id="KW-0647">Proteasome</keyword>
<feature type="compositionally biased region" description="Basic and acidic residues" evidence="5">
    <location>
        <begin position="1018"/>
        <end position="1033"/>
    </location>
</feature>
<dbReference type="InterPro" id="IPR016024">
    <property type="entry name" value="ARM-type_fold"/>
</dbReference>
<dbReference type="GO" id="GO:0030234">
    <property type="term" value="F:enzyme regulator activity"/>
    <property type="evidence" value="ECO:0007669"/>
    <property type="project" value="UniProtKB-UniRule"/>
</dbReference>
<dbReference type="Pfam" id="PF13646">
    <property type="entry name" value="HEAT_2"/>
    <property type="match status" value="1"/>
</dbReference>
<name>A0AAV9XZY9_9CRYT</name>
<dbReference type="GO" id="GO:0005634">
    <property type="term" value="C:nucleus"/>
    <property type="evidence" value="ECO:0007669"/>
    <property type="project" value="TreeGrafter"/>
</dbReference>
<accession>A0AAV9XZY9</accession>
<dbReference type="GO" id="GO:0042176">
    <property type="term" value="P:regulation of protein catabolic process"/>
    <property type="evidence" value="ECO:0007669"/>
    <property type="project" value="UniProtKB-UniRule"/>
</dbReference>
<dbReference type="InterPro" id="IPR016642">
    <property type="entry name" value="26S_Psome_Rpn2"/>
</dbReference>
<feature type="compositionally biased region" description="Basic and acidic residues" evidence="5">
    <location>
        <begin position="913"/>
        <end position="924"/>
    </location>
</feature>
<gene>
    <name evidence="8" type="ORF">RS030_182701</name>
</gene>
<dbReference type="SUPFAM" id="SSF48371">
    <property type="entry name" value="ARM repeat"/>
    <property type="match status" value="1"/>
</dbReference>
<keyword evidence="9" id="KW-1185">Reference proteome</keyword>
<dbReference type="InterPro" id="IPR048570">
    <property type="entry name" value="PSMD1_RPN2_N"/>
</dbReference>
<dbReference type="Pfam" id="PF21505">
    <property type="entry name" value="RPN2_N"/>
    <property type="match status" value="1"/>
</dbReference>
<dbReference type="PIRSF" id="PIRSF015947">
    <property type="entry name" value="26S_Psome_Rpn2"/>
    <property type="match status" value="1"/>
</dbReference>
<reference evidence="8 9" key="1">
    <citation type="submission" date="2023-10" db="EMBL/GenBank/DDBJ databases">
        <title>Comparative genomics analysis reveals potential genetic determinants of host preference in Cryptosporidium xiaoi.</title>
        <authorList>
            <person name="Xiao L."/>
            <person name="Li J."/>
        </authorList>
    </citation>
    <scope>NUCLEOTIDE SEQUENCE [LARGE SCALE GENOMIC DNA]</scope>
    <source>
        <strain evidence="8 9">52996</strain>
    </source>
</reference>
<comment type="caution">
    <text evidence="8">The sequence shown here is derived from an EMBL/GenBank/DDBJ whole genome shotgun (WGS) entry which is preliminary data.</text>
</comment>
<dbReference type="GO" id="GO:0008540">
    <property type="term" value="C:proteasome regulatory particle, base subcomplex"/>
    <property type="evidence" value="ECO:0007669"/>
    <property type="project" value="UniProtKB-UniRule"/>
</dbReference>
<evidence type="ECO:0000256" key="3">
    <source>
        <dbReference type="ARBA" id="ARBA00022942"/>
    </source>
</evidence>
<dbReference type="AlphaFoldDB" id="A0AAV9XZY9"/>
<dbReference type="Pfam" id="PF01851">
    <property type="entry name" value="PC_rep"/>
    <property type="match status" value="2"/>
</dbReference>
<dbReference type="GO" id="GO:0043161">
    <property type="term" value="P:proteasome-mediated ubiquitin-dependent protein catabolic process"/>
    <property type="evidence" value="ECO:0007669"/>
    <property type="project" value="TreeGrafter"/>
</dbReference>
<feature type="domain" description="26S proteasome non-ATPase regulatory subunit 1/RPN2 N-terminal" evidence="7">
    <location>
        <begin position="26"/>
        <end position="373"/>
    </location>
</feature>
<dbReference type="PANTHER" id="PTHR10943">
    <property type="entry name" value="26S PROTEASOME NON-ATPASE REGULATORY SUBUNIT"/>
    <property type="match status" value="1"/>
</dbReference>
<evidence type="ECO:0000256" key="5">
    <source>
        <dbReference type="SAM" id="MobiDB-lite"/>
    </source>
</evidence>
<sequence>MADFMVDRSLKQMQMNDSGSSRTLSSISGFALLLEDESTKLRKYALKELNGVVDGYWFEIAEYLNLIESCFEDEMFPGRELAALLASKVYFHMEDYDEALKYLLYSYKLFDPMENSSYSESMVVKCIDEFIKICKNDYNDKIANGENFDNTIKTRKIDGLDERLSNLVEDLLLRSTSNNNYLNAMGITIESRRSDLLFQILENNVDSIDSLVSLFTQCMNSVKDLDSNKFKYECYQIIIDIVEKTNNFKTNKLLRIYCQCLCYMENKRKLSDILLDLVKDEETVALSYYIGFLLRDNEANTLYLDIINDINDEINKIENSTTKNQNDGNDDSNMKDDSSDKVVDKTKYLRNLKYIISGEATIDLYLQFLHLNNQPDLGILDYIKNNNDQRSTIVHTALVMAHGLMQSGTTCDLFLRNNLEWLGKATHWSRFSTAASLGVIHMGHIRESFKVLSTCLPAHGNGSSSSSDNPNNSGTALGGQYSEGGSFYALGLIHANHVDEHKKLYLLEQLRNPQRNEVLQHGACLGLGIMYMGTCDDDLYEELKNVLYMDNAVAGEAAAYAIGMLMFGSGSTKAINNLISYAKDTQHEKIIRACSVALGLVAYGKQEEVNELFAQLNSDNEHFIRFGAINLLGLAYCGTGNNFALEKLLYSCVNELSDDNKRAAVFSLGLVMCRNIKQIPHIFNLLCDSYNPHVRYAAALTLGIICCGTGLGKIISILDTLTNDSVDFVKQAAYIGLGMLITQQNEQQCDKLVSIRQKLIKASTDKHQHITTRFGAILGIGLADAGGRNVVASLFSRTGEIRPKAVIGFTLFYQFWYWFPLVHCISLTFYPTCSIGLDKELRIPKSFKMKCKNNSGKYNYPKPFSLTKNEDKKVVVTAVLSTASKKKSKKSVLAAKQEDNKMEIDRQLPSTEKQTDQDQSEKIGTDSNAANIENDKVESSSGFGNDENNEYLLLNNPFRVIGDQSEYLEFIPDSRFTPAIDYQYKTGFIILKDNKPSEDEEYILVYNNSNKSSEQNDEDKKKNDGESSSKVDDDNNGGKTDNTNNEDNEQEVISPETFEWQG</sequence>
<evidence type="ECO:0000256" key="2">
    <source>
        <dbReference type="ARBA" id="ARBA00022737"/>
    </source>
</evidence>
<protein>
    <submittedName>
        <fullName evidence="8">PSMD1 protein</fullName>
    </submittedName>
</protein>
<evidence type="ECO:0000256" key="1">
    <source>
        <dbReference type="ARBA" id="ARBA00006308"/>
    </source>
</evidence>
<dbReference type="PANTHER" id="PTHR10943:SF2">
    <property type="entry name" value="26S PROTEASOME NON-ATPASE REGULATORY SUBUNIT 1"/>
    <property type="match status" value="1"/>
</dbReference>
<keyword evidence="2" id="KW-0677">Repeat</keyword>
<dbReference type="GO" id="GO:0034515">
    <property type="term" value="C:proteasome storage granule"/>
    <property type="evidence" value="ECO:0007669"/>
    <property type="project" value="TreeGrafter"/>
</dbReference>
<feature type="region of interest" description="Disordered" evidence="5">
    <location>
        <begin position="320"/>
        <end position="339"/>
    </location>
</feature>
<organism evidence="8 9">
    <name type="scientific">Cryptosporidium xiaoi</name>
    <dbReference type="NCBI Taxonomy" id="659607"/>
    <lineage>
        <taxon>Eukaryota</taxon>
        <taxon>Sar</taxon>
        <taxon>Alveolata</taxon>
        <taxon>Apicomplexa</taxon>
        <taxon>Conoidasida</taxon>
        <taxon>Coccidia</taxon>
        <taxon>Eucoccidiorida</taxon>
        <taxon>Eimeriorina</taxon>
        <taxon>Cryptosporidiidae</taxon>
        <taxon>Cryptosporidium</taxon>
    </lineage>
</organism>